<reference evidence="2" key="1">
    <citation type="journal article" date="2020" name="BMC Genomics">
        <title>Correction to: Identification and distribution of gene clusters required for synthesis of sphingolipid metabolism inhibitors in diverse species of the filamentous fungus Fusarium.</title>
        <authorList>
            <person name="Kim H.S."/>
            <person name="Lohmar J.M."/>
            <person name="Busman M."/>
            <person name="Brown D.W."/>
            <person name="Naumann T.A."/>
            <person name="Divon H.H."/>
            <person name="Lysoe E."/>
            <person name="Uhlig S."/>
            <person name="Proctor R.H."/>
        </authorList>
    </citation>
    <scope>NUCLEOTIDE SEQUENCE</scope>
    <source>
        <strain evidence="2">NRRL 45417</strain>
    </source>
</reference>
<sequence length="1049" mass="118981">MPDIEYLKKVSQKIDNHLETNFEGVKKFLPCTEIDQFLGSHAVNLALEASDLKNREDLVNFVLRPARAKRIFLILLYMSDPMEKLSFLANFREHEFTDASLPLEQAQLNLIFKSRGDRDLFDGYQHMVTSPEFGKDKFRTKLHANTILPYLKKYKPSGNGFFGEVSRIDIHPSHIPADFRPIAAYEYRDEKCLVFPWAHGGHLYKFWEAYQGKTVDQWVISQFTGLCSVLNDLHKINCRHGDLKPDNILWYRDKDGLGTLKIADLGLAAFHIKTTGDRRGIQTMTPTGTARYEPPETVENKTGERSRMYDIWSMGCIMLELLIWLTQGIDAVDKLRNATDYFWKRDDSSQKYEIHPEVINSIKELHKHEAVLGNPTYSGLLTLVTNGLLVVSLQSDTNKGAHRYEASRLYEQMLVIDKNYQGNVSVQPIQARSTAGGHKRKRQSQNQASQLYDVWQSSSDNKFAAHFLGLVGWDNVKPDSNSALSNLCARCSNIKTTPLFSSSFAVEIQANCDLCSMLSIALDKQGITSPEGVRIQQKDGAIGVVDAPYLLSVYSEPGQSVPHGARLGLPQLPGQGSTEQFLLLKEWARVCGLEHEKCRPGEDQVVKAMPTRLISVQEPVHLLDSSSINPTDYIALSHCWGKLTEDQKFCTYKRNIAQLRTKIDTDRLPKTFRDAIVVTRGMGIQYLWIDSLCIIQDNAMDWKQEAGKMEQVFSGAYCTIGATAAKSSVDGFLNDRSPRPYVQLDTKDGRLWICPAIDDFRQDVDAAEISTRGWVLQERLLSRRTIHFTSNQVYWECGEGVQCETLGHLENPRAALTSDANFPNSALRFYRDGRQMLMQDLYERYTRLNLTVPTDRSVAILGLETRLARALKTQAAYGLFDTYFARGLLWKRGQESSMPIIPYKKDKQVPSWSWFYRNGAIEYMDLKYDRVDWMSGNFNNPFTTQQHGGSREQTTSETPKCSHVLKAKAKFIKTDVISLSEDIVFDDENFDLDKVKCVTIGSDKISGGRIHVLLITVVSAPEENKYKRVGVASLRPTNVDGEGLWVDIY</sequence>
<dbReference type="AlphaFoldDB" id="A0A8H4SUK2"/>
<dbReference type="SUPFAM" id="SSF56112">
    <property type="entry name" value="Protein kinase-like (PK-like)"/>
    <property type="match status" value="1"/>
</dbReference>
<dbReference type="InterPro" id="IPR000719">
    <property type="entry name" value="Prot_kinase_dom"/>
</dbReference>
<dbReference type="Pfam" id="PF06985">
    <property type="entry name" value="HET"/>
    <property type="match status" value="1"/>
</dbReference>
<evidence type="ECO:0000313" key="2">
    <source>
        <dbReference type="EMBL" id="KAF4946003.1"/>
    </source>
</evidence>
<proteinExistence type="predicted"/>
<dbReference type="InterPro" id="IPR011009">
    <property type="entry name" value="Kinase-like_dom_sf"/>
</dbReference>
<accession>A0A8H4SUK2</accession>
<dbReference type="PANTHER" id="PTHR33112:SF10">
    <property type="entry name" value="TOL"/>
    <property type="match status" value="1"/>
</dbReference>
<dbReference type="PROSITE" id="PS50011">
    <property type="entry name" value="PROTEIN_KINASE_DOM"/>
    <property type="match status" value="1"/>
</dbReference>
<evidence type="ECO:0000313" key="3">
    <source>
        <dbReference type="Proteomes" id="UP000604273"/>
    </source>
</evidence>
<feature type="domain" description="Protein kinase" evidence="1">
    <location>
        <begin position="127"/>
        <end position="415"/>
    </location>
</feature>
<gene>
    <name evidence="2" type="ORF">FGADI_11506</name>
</gene>
<protein>
    <recommendedName>
        <fullName evidence="1">Protein kinase domain-containing protein</fullName>
    </recommendedName>
</protein>
<keyword evidence="3" id="KW-1185">Reference proteome</keyword>
<evidence type="ECO:0000259" key="1">
    <source>
        <dbReference type="PROSITE" id="PS50011"/>
    </source>
</evidence>
<dbReference type="PANTHER" id="PTHR33112">
    <property type="entry name" value="DOMAIN PROTEIN, PUTATIVE-RELATED"/>
    <property type="match status" value="1"/>
</dbReference>
<dbReference type="Proteomes" id="UP000604273">
    <property type="component" value="Unassembled WGS sequence"/>
</dbReference>
<reference evidence="2" key="2">
    <citation type="submission" date="2020-05" db="EMBL/GenBank/DDBJ databases">
        <authorList>
            <person name="Kim H.-S."/>
            <person name="Proctor R.H."/>
            <person name="Brown D.W."/>
        </authorList>
    </citation>
    <scope>NUCLEOTIDE SEQUENCE</scope>
    <source>
        <strain evidence="2">NRRL 45417</strain>
    </source>
</reference>
<dbReference type="EMBL" id="JABFAI010000342">
    <property type="protein sequence ID" value="KAF4946003.1"/>
    <property type="molecule type" value="Genomic_DNA"/>
</dbReference>
<organism evidence="2 3">
    <name type="scientific">Fusarium gaditjirri</name>
    <dbReference type="NCBI Taxonomy" id="282569"/>
    <lineage>
        <taxon>Eukaryota</taxon>
        <taxon>Fungi</taxon>
        <taxon>Dikarya</taxon>
        <taxon>Ascomycota</taxon>
        <taxon>Pezizomycotina</taxon>
        <taxon>Sordariomycetes</taxon>
        <taxon>Hypocreomycetidae</taxon>
        <taxon>Hypocreales</taxon>
        <taxon>Nectriaceae</taxon>
        <taxon>Fusarium</taxon>
        <taxon>Fusarium nisikadoi species complex</taxon>
    </lineage>
</organism>
<dbReference type="CDD" id="cd00180">
    <property type="entry name" value="PKc"/>
    <property type="match status" value="1"/>
</dbReference>
<dbReference type="OrthoDB" id="5125733at2759"/>
<name>A0A8H4SUK2_9HYPO</name>
<comment type="caution">
    <text evidence="2">The sequence shown here is derived from an EMBL/GenBank/DDBJ whole genome shotgun (WGS) entry which is preliminary data.</text>
</comment>
<dbReference type="SMART" id="SM00220">
    <property type="entry name" value="S_TKc"/>
    <property type="match status" value="1"/>
</dbReference>
<dbReference type="Gene3D" id="1.10.510.10">
    <property type="entry name" value="Transferase(Phosphotransferase) domain 1"/>
    <property type="match status" value="1"/>
</dbReference>
<dbReference type="GO" id="GO:0005524">
    <property type="term" value="F:ATP binding"/>
    <property type="evidence" value="ECO:0007669"/>
    <property type="project" value="InterPro"/>
</dbReference>
<dbReference type="Pfam" id="PF00069">
    <property type="entry name" value="Pkinase"/>
    <property type="match status" value="1"/>
</dbReference>
<dbReference type="InterPro" id="IPR010730">
    <property type="entry name" value="HET"/>
</dbReference>
<dbReference type="GO" id="GO:0004672">
    <property type="term" value="F:protein kinase activity"/>
    <property type="evidence" value="ECO:0007669"/>
    <property type="project" value="InterPro"/>
</dbReference>